<feature type="non-terminal residue" evidence="1">
    <location>
        <position position="69"/>
    </location>
</feature>
<name>A0A0D0AFD5_9AGAM</name>
<reference evidence="2" key="2">
    <citation type="submission" date="2015-01" db="EMBL/GenBank/DDBJ databases">
        <title>Evolutionary Origins and Diversification of the Mycorrhizal Mutualists.</title>
        <authorList>
            <consortium name="DOE Joint Genome Institute"/>
            <consortium name="Mycorrhizal Genomics Consortium"/>
            <person name="Kohler A."/>
            <person name="Kuo A."/>
            <person name="Nagy L.G."/>
            <person name="Floudas D."/>
            <person name="Copeland A."/>
            <person name="Barry K.W."/>
            <person name="Cichocki N."/>
            <person name="Veneault-Fourrey C."/>
            <person name="LaButti K."/>
            <person name="Lindquist E.A."/>
            <person name="Lipzen A."/>
            <person name="Lundell T."/>
            <person name="Morin E."/>
            <person name="Murat C."/>
            <person name="Riley R."/>
            <person name="Ohm R."/>
            <person name="Sun H."/>
            <person name="Tunlid A."/>
            <person name="Henrissat B."/>
            <person name="Grigoriev I.V."/>
            <person name="Hibbett D.S."/>
            <person name="Martin F."/>
        </authorList>
    </citation>
    <scope>NUCLEOTIDE SEQUENCE [LARGE SCALE GENOMIC DNA]</scope>
    <source>
        <strain evidence="2">UH-Slu-Lm8-n1</strain>
    </source>
</reference>
<dbReference type="OrthoDB" id="2158839at2759"/>
<dbReference type="HOGENOM" id="CLU_131643_2_1_1"/>
<organism evidence="1 2">
    <name type="scientific">Suillus luteus UH-Slu-Lm8-n1</name>
    <dbReference type="NCBI Taxonomy" id="930992"/>
    <lineage>
        <taxon>Eukaryota</taxon>
        <taxon>Fungi</taxon>
        <taxon>Dikarya</taxon>
        <taxon>Basidiomycota</taxon>
        <taxon>Agaricomycotina</taxon>
        <taxon>Agaricomycetes</taxon>
        <taxon>Agaricomycetidae</taxon>
        <taxon>Boletales</taxon>
        <taxon>Suillineae</taxon>
        <taxon>Suillaceae</taxon>
        <taxon>Suillus</taxon>
    </lineage>
</organism>
<dbReference type="InParanoid" id="A0A0D0AFD5"/>
<sequence length="69" mass="7770">LPCCSVCLGRNPHRTIECAATLTWDGKHDTIAERISKALWTKDGKQLCTAWQQEEGCDSTRHDSRHICS</sequence>
<reference evidence="1 2" key="1">
    <citation type="submission" date="2014-04" db="EMBL/GenBank/DDBJ databases">
        <authorList>
            <consortium name="DOE Joint Genome Institute"/>
            <person name="Kuo A."/>
            <person name="Ruytinx J."/>
            <person name="Rineau F."/>
            <person name="Colpaert J."/>
            <person name="Kohler A."/>
            <person name="Nagy L.G."/>
            <person name="Floudas D."/>
            <person name="Copeland A."/>
            <person name="Barry K.W."/>
            <person name="Cichocki N."/>
            <person name="Veneault-Fourrey C."/>
            <person name="LaButti K."/>
            <person name="Lindquist E.A."/>
            <person name="Lipzen A."/>
            <person name="Lundell T."/>
            <person name="Morin E."/>
            <person name="Murat C."/>
            <person name="Sun H."/>
            <person name="Tunlid A."/>
            <person name="Henrissat B."/>
            <person name="Grigoriev I.V."/>
            <person name="Hibbett D.S."/>
            <person name="Martin F."/>
            <person name="Nordberg H.P."/>
            <person name="Cantor M.N."/>
            <person name="Hua S.X."/>
        </authorList>
    </citation>
    <scope>NUCLEOTIDE SEQUENCE [LARGE SCALE GENOMIC DNA]</scope>
    <source>
        <strain evidence="1 2">UH-Slu-Lm8-n1</strain>
    </source>
</reference>
<accession>A0A0D0AFD5</accession>
<dbReference type="Proteomes" id="UP000054485">
    <property type="component" value="Unassembled WGS sequence"/>
</dbReference>
<feature type="non-terminal residue" evidence="1">
    <location>
        <position position="1"/>
    </location>
</feature>
<keyword evidence="2" id="KW-1185">Reference proteome</keyword>
<proteinExistence type="predicted"/>
<gene>
    <name evidence="1" type="ORF">CY34DRAFT_31130</name>
</gene>
<evidence type="ECO:0000313" key="1">
    <source>
        <dbReference type="EMBL" id="KIK32912.1"/>
    </source>
</evidence>
<dbReference type="EMBL" id="KN836079">
    <property type="protein sequence ID" value="KIK32912.1"/>
    <property type="molecule type" value="Genomic_DNA"/>
</dbReference>
<evidence type="ECO:0000313" key="2">
    <source>
        <dbReference type="Proteomes" id="UP000054485"/>
    </source>
</evidence>
<dbReference type="AlphaFoldDB" id="A0A0D0AFD5"/>
<protein>
    <submittedName>
        <fullName evidence="1">Uncharacterized protein</fullName>
    </submittedName>
</protein>